<proteinExistence type="predicted"/>
<dbReference type="AlphaFoldDB" id="A0A1M4XVA6"/>
<accession>A0A1M4XVA6</accession>
<gene>
    <name evidence="1" type="ORF">SAMN02745784_02398</name>
</gene>
<protein>
    <submittedName>
        <fullName evidence="1">Uncharacterized protein</fullName>
    </submittedName>
</protein>
<evidence type="ECO:0000313" key="2">
    <source>
        <dbReference type="Proteomes" id="UP000184114"/>
    </source>
</evidence>
<dbReference type="EMBL" id="FQTY01000013">
    <property type="protein sequence ID" value="SHE97223.1"/>
    <property type="molecule type" value="Genomic_DNA"/>
</dbReference>
<evidence type="ECO:0000313" key="1">
    <source>
        <dbReference type="EMBL" id="SHE97223.1"/>
    </source>
</evidence>
<keyword evidence="2" id="KW-1185">Reference proteome</keyword>
<reference evidence="2" key="1">
    <citation type="submission" date="2016-11" db="EMBL/GenBank/DDBJ databases">
        <authorList>
            <person name="Varghese N."/>
            <person name="Submissions S."/>
        </authorList>
    </citation>
    <scope>NUCLEOTIDE SEQUENCE [LARGE SCALE GENOMIC DNA]</scope>
    <source>
        <strain evidence="2">DSM 18095</strain>
    </source>
</reference>
<dbReference type="Proteomes" id="UP000184114">
    <property type="component" value="Unassembled WGS sequence"/>
</dbReference>
<sequence length="94" mass="10881">MTINLNTRKEREETIWQFQNTLRKYISSIPGIMEFVVKEQGGTATTGSAAPLDISIRGDDQCYCHGRYKKFVRLKVLQYLSERLDKLKLVKKAI</sequence>
<organism evidence="1 2">
    <name type="scientific">Tissierella praeacuta DSM 18095</name>
    <dbReference type="NCBI Taxonomy" id="1123404"/>
    <lineage>
        <taxon>Bacteria</taxon>
        <taxon>Bacillati</taxon>
        <taxon>Bacillota</taxon>
        <taxon>Tissierellia</taxon>
        <taxon>Tissierellales</taxon>
        <taxon>Tissierellaceae</taxon>
        <taxon>Tissierella</taxon>
    </lineage>
</organism>
<dbReference type="STRING" id="1123404.SAMN02745784_02398"/>
<dbReference type="RefSeq" id="WP_072976586.1">
    <property type="nucleotide sequence ID" value="NZ_FQTY01000013.1"/>
</dbReference>
<dbReference type="GeneID" id="90993876"/>
<name>A0A1M4XVA6_9FIRM</name>